<name>A0A1Q9D8D7_SYMMI</name>
<feature type="transmembrane region" description="Helical" evidence="2">
    <location>
        <begin position="119"/>
        <end position="145"/>
    </location>
</feature>
<keyword evidence="4" id="KW-1185">Reference proteome</keyword>
<sequence>MDVSLQLLPGAEVFAAPTTCGEPICSMLKTIHLLPLQIVRWLEGGLMHFVPMLGQSCFATGLIVAVRAGKDTGHELDRRSGSVTNDLLKLGHQAEFTLDDVSTEPGILHRKGGSQSLSLLFLFVCSFGNALYGIANMIIFAKLFIARAREVNRLSSNVPELPIVGGCNTLCSSWRETYLRQGVQEAGDHTRLPNSEPCTEWETSTREHRLQTIKGGLSCLDPSRGGEVPSVILMPEGNVQLIVTSVHNLVTNFFGGCASKMQQDTRTYLGNIADHKDRIKAYVELTDQERVRPLPVDMAERDELSARIHESEPNIPRPLCTELAHMFLASGTAAGNLELQHIMRFQVADLWDCICFPLATPGVPAFGVEEGQPQDNMHSYVFVHGTDIPAGTSILHELLIRPHMPGVRNEGSFPAYCFYGQCALRDLDLQNLKQAVDRQLCISKGFQGILIAGIIRTAQVHAKITWSDTSTTEEVLPWETAASHQCRLHLLCLSLLWHLGTGSPGHWPTTRCNAVQPIWASCLVWLALCFLGLIPLPGHCLHIRRLLPQFPTWRVCLSPVEKPPANNPVPIAPSATALPEDWVADSHFLDNRRSIGNLTLPRHVASTTWAKERGIAGLEVKHLHPSMFLYQNWNSHWLRWIAHGKEAYFLVARTKPEMALVGEILTHLRTQNVDIDAAATNLAVQTQTTQAKNIATKALAQHLVAELQNLVPVQTDVESHDRIRELETQLGALQQKLQQKEAGASTAPDPTSSPKTPAPATLSGMPHSPLGSAEPACAKAPAATLGQPLRQLPLSFSPNSQGPAPAAHQAPTPAAPQPECILKPPSDGSSWLVNNLPAKFQDKELRTWVGGLAINDRKKTELEDWISEVEHYINTLDDEDKTLTSKMRRIGVVWGIPLTVISFNKLAVPADSTFASSGALLAPFAEFCKNCREQAMIQTLQPPLNFPFIARWFCPKKGIIRPPSASLAKQIGYQRILRKRRRKMLLAQSSRGLPLPLNAMIDTPTFRTREATWVLLTQLGSNTAVNFEACKRLRSSEFTYPALCALHRMAKHLPAYMAPQAARHISLALEFKGFGLSGFFTSISTAQFQHAWTVTRELYRQRHGVELDTVYTVNLKEQQQVARVFRGRRRQKATREVRIHSADIPTIIFHSLQLQFFTVAERGFVQTPGSPMGSPLSPALCNMVISAHEEVWRRTFSQSFSAMNRNLLCLRYVDNRLWISEDTVASLPGVRLFLSNHFYGGDIILEDEPAYDFVGFSLDIAARTIRYNRGDGPGALMDNRGGGSVFVLLSLTNVIAMSDQSAIHDLVFRFVAFRQHSFFFYREFHSDCLELQQFAAPFPPTLQQARVGQLQIDQLGGEVSDQFRLHCRDIMTKAGIFQYVAHRPFVRPGHVLVHLEYLSPALPHLTVLASVCRSWNGSISKVTQRCNMVDYQTTD</sequence>
<feature type="region of interest" description="Disordered" evidence="1">
    <location>
        <begin position="791"/>
        <end position="824"/>
    </location>
</feature>
<evidence type="ECO:0000313" key="3">
    <source>
        <dbReference type="EMBL" id="OLP91387.1"/>
    </source>
</evidence>
<dbReference type="OrthoDB" id="440017at2759"/>
<dbReference type="EMBL" id="LSRX01000667">
    <property type="protein sequence ID" value="OLP91387.1"/>
    <property type="molecule type" value="Genomic_DNA"/>
</dbReference>
<dbReference type="Proteomes" id="UP000186817">
    <property type="component" value="Unassembled WGS sequence"/>
</dbReference>
<keyword evidence="2" id="KW-0472">Membrane</keyword>
<gene>
    <name evidence="3" type="ORF">AK812_SmicGene26929</name>
</gene>
<keyword evidence="2" id="KW-0812">Transmembrane</keyword>
<evidence type="ECO:0000256" key="2">
    <source>
        <dbReference type="SAM" id="Phobius"/>
    </source>
</evidence>
<evidence type="ECO:0000256" key="1">
    <source>
        <dbReference type="SAM" id="MobiDB-lite"/>
    </source>
</evidence>
<protein>
    <submittedName>
        <fullName evidence="3">Uncharacterized protein</fullName>
    </submittedName>
</protein>
<keyword evidence="2" id="KW-1133">Transmembrane helix</keyword>
<evidence type="ECO:0000313" key="4">
    <source>
        <dbReference type="Proteomes" id="UP000186817"/>
    </source>
</evidence>
<feature type="compositionally biased region" description="Low complexity" evidence="1">
    <location>
        <begin position="803"/>
        <end position="812"/>
    </location>
</feature>
<feature type="compositionally biased region" description="Low complexity" evidence="1">
    <location>
        <begin position="735"/>
        <end position="763"/>
    </location>
</feature>
<feature type="region of interest" description="Disordered" evidence="1">
    <location>
        <begin position="735"/>
        <end position="777"/>
    </location>
</feature>
<reference evidence="3 4" key="1">
    <citation type="submission" date="2016-02" db="EMBL/GenBank/DDBJ databases">
        <title>Genome analysis of coral dinoflagellate symbionts highlights evolutionary adaptations to a symbiotic lifestyle.</title>
        <authorList>
            <person name="Aranda M."/>
            <person name="Li Y."/>
            <person name="Liew Y.J."/>
            <person name="Baumgarten S."/>
            <person name="Simakov O."/>
            <person name="Wilson M."/>
            <person name="Piel J."/>
            <person name="Ashoor H."/>
            <person name="Bougouffa S."/>
            <person name="Bajic V.B."/>
            <person name="Ryu T."/>
            <person name="Ravasi T."/>
            <person name="Bayer T."/>
            <person name="Micklem G."/>
            <person name="Kim H."/>
            <person name="Bhak J."/>
            <person name="Lajeunesse T.C."/>
            <person name="Voolstra C.R."/>
        </authorList>
    </citation>
    <scope>NUCLEOTIDE SEQUENCE [LARGE SCALE GENOMIC DNA]</scope>
    <source>
        <strain evidence="3 4">CCMP2467</strain>
    </source>
</reference>
<accession>A0A1Q9D8D7</accession>
<organism evidence="3 4">
    <name type="scientific">Symbiodinium microadriaticum</name>
    <name type="common">Dinoflagellate</name>
    <name type="synonym">Zooxanthella microadriatica</name>
    <dbReference type="NCBI Taxonomy" id="2951"/>
    <lineage>
        <taxon>Eukaryota</taxon>
        <taxon>Sar</taxon>
        <taxon>Alveolata</taxon>
        <taxon>Dinophyceae</taxon>
        <taxon>Suessiales</taxon>
        <taxon>Symbiodiniaceae</taxon>
        <taxon>Symbiodinium</taxon>
    </lineage>
</organism>
<feature type="transmembrane region" description="Helical" evidence="2">
    <location>
        <begin position="49"/>
        <end position="69"/>
    </location>
</feature>
<comment type="caution">
    <text evidence="3">The sequence shown here is derived from an EMBL/GenBank/DDBJ whole genome shotgun (WGS) entry which is preliminary data.</text>
</comment>
<proteinExistence type="predicted"/>